<accession>A0A0E9P5G6</accession>
<organism evidence="1">
    <name type="scientific">Anguilla anguilla</name>
    <name type="common">European freshwater eel</name>
    <name type="synonym">Muraena anguilla</name>
    <dbReference type="NCBI Taxonomy" id="7936"/>
    <lineage>
        <taxon>Eukaryota</taxon>
        <taxon>Metazoa</taxon>
        <taxon>Chordata</taxon>
        <taxon>Craniata</taxon>
        <taxon>Vertebrata</taxon>
        <taxon>Euteleostomi</taxon>
        <taxon>Actinopterygii</taxon>
        <taxon>Neopterygii</taxon>
        <taxon>Teleostei</taxon>
        <taxon>Anguilliformes</taxon>
        <taxon>Anguillidae</taxon>
        <taxon>Anguilla</taxon>
    </lineage>
</organism>
<evidence type="ECO:0000313" key="1">
    <source>
        <dbReference type="EMBL" id="JAG99653.1"/>
    </source>
</evidence>
<name>A0A0E9P5G6_ANGAN</name>
<dbReference type="AlphaFoldDB" id="A0A0E9P5G6"/>
<reference evidence="1" key="2">
    <citation type="journal article" date="2015" name="Fish Shellfish Immunol.">
        <title>Early steps in the European eel (Anguilla anguilla)-Vibrio vulnificus interaction in the gills: Role of the RtxA13 toxin.</title>
        <authorList>
            <person name="Callol A."/>
            <person name="Pajuelo D."/>
            <person name="Ebbesson L."/>
            <person name="Teles M."/>
            <person name="MacKenzie S."/>
            <person name="Amaro C."/>
        </authorList>
    </citation>
    <scope>NUCLEOTIDE SEQUENCE</scope>
</reference>
<sequence>MRGKGSTNLKIGNCTKNNNNKKTYFIKGRQPKCYTVYI</sequence>
<dbReference type="EMBL" id="GBXM01108923">
    <property type="protein sequence ID" value="JAG99653.1"/>
    <property type="molecule type" value="Transcribed_RNA"/>
</dbReference>
<protein>
    <submittedName>
        <fullName evidence="1">Uncharacterized protein</fullName>
    </submittedName>
</protein>
<proteinExistence type="predicted"/>
<reference evidence="1" key="1">
    <citation type="submission" date="2014-11" db="EMBL/GenBank/DDBJ databases">
        <authorList>
            <person name="Amaro Gonzalez C."/>
        </authorList>
    </citation>
    <scope>NUCLEOTIDE SEQUENCE</scope>
</reference>